<dbReference type="Proteomes" id="UP000001188">
    <property type="component" value="Chromosome"/>
</dbReference>
<feature type="transmembrane region" description="Helical" evidence="1">
    <location>
        <begin position="117"/>
        <end position="137"/>
    </location>
</feature>
<feature type="transmembrane region" description="Helical" evidence="1">
    <location>
        <begin position="83"/>
        <end position="105"/>
    </location>
</feature>
<proteinExistence type="predicted"/>
<keyword evidence="1" id="KW-0472">Membrane</keyword>
<feature type="transmembrane region" description="Helical" evidence="1">
    <location>
        <begin position="149"/>
        <end position="171"/>
    </location>
</feature>
<evidence type="ECO:0000313" key="2">
    <source>
        <dbReference type="EMBL" id="CAP49695.1"/>
    </source>
</evidence>
<keyword evidence="1" id="KW-1133">Transmembrane helix</keyword>
<sequence length="189" mass="20229">MAIRSRSSLCTVPSSWGFVCCGLTIHSSRTRFAVRLNQALELMRTFIAVVTAFLAAALAPTLAFVFAGMALNGKALCSGEDVISLLALIGFCMIFAIAHVVILGLPVSLWLVHTNKFVLRSMLLAGFLIGSLPIALLANTLLRSDWADYIQLVFNAGALGIIGSTAFYFTFKGIISNNSFKPKPPRGSA</sequence>
<gene>
    <name evidence="2" type="ORF">XCCB100_0364</name>
</gene>
<evidence type="ECO:0000313" key="3">
    <source>
        <dbReference type="Proteomes" id="UP000001188"/>
    </source>
</evidence>
<keyword evidence="1" id="KW-0812">Transmembrane</keyword>
<dbReference type="KEGG" id="xca:xcc-b100_0364"/>
<protein>
    <submittedName>
        <fullName evidence="2">Membrane protein</fullName>
    </submittedName>
</protein>
<name>B0RMA8_XANCB</name>
<dbReference type="HOGENOM" id="CLU_1433966_0_0_6"/>
<dbReference type="AlphaFoldDB" id="B0RMA8"/>
<feature type="transmembrane region" description="Helical" evidence="1">
    <location>
        <begin position="46"/>
        <end position="71"/>
    </location>
</feature>
<dbReference type="EMBL" id="AM920689">
    <property type="protein sequence ID" value="CAP49695.1"/>
    <property type="molecule type" value="Genomic_DNA"/>
</dbReference>
<evidence type="ECO:0000256" key="1">
    <source>
        <dbReference type="SAM" id="Phobius"/>
    </source>
</evidence>
<accession>B0RMA8</accession>
<reference evidence="2 3" key="1">
    <citation type="journal article" date="2008" name="J. Biotechnol.">
        <title>The genome of Xanthomonas campestris pv. campestris B100 and its use for the reconstruction of metabolic pathways involved in xanthan biosynthesis.</title>
        <authorList>
            <person name="Vorholter F.J."/>
            <person name="Schneiker S."/>
            <person name="Goesmann A."/>
            <person name="Krause L."/>
            <person name="Bekel T."/>
            <person name="Kaiser O."/>
            <person name="Linke B."/>
            <person name="Patschkowski T."/>
            <person name="Ruckert C."/>
            <person name="Schmid J."/>
            <person name="Sidhu V.K."/>
            <person name="Sieber V."/>
            <person name="Tauch A."/>
            <person name="Watt S.A."/>
            <person name="Weisshaar B."/>
            <person name="Becker A."/>
            <person name="Niehaus K."/>
            <person name="Puhler A."/>
        </authorList>
    </citation>
    <scope>NUCLEOTIDE SEQUENCE [LARGE SCALE GENOMIC DNA]</scope>
    <source>
        <strain evidence="2 3">B100</strain>
    </source>
</reference>
<organism evidence="2 3">
    <name type="scientific">Xanthomonas campestris pv. campestris (strain B100)</name>
    <dbReference type="NCBI Taxonomy" id="509169"/>
    <lineage>
        <taxon>Bacteria</taxon>
        <taxon>Pseudomonadati</taxon>
        <taxon>Pseudomonadota</taxon>
        <taxon>Gammaproteobacteria</taxon>
        <taxon>Lysobacterales</taxon>
        <taxon>Lysobacteraceae</taxon>
        <taxon>Xanthomonas</taxon>
    </lineage>
</organism>